<evidence type="ECO:0000256" key="5">
    <source>
        <dbReference type="ARBA" id="ARBA00022679"/>
    </source>
</evidence>
<keyword evidence="8" id="KW-0460">Magnesium</keyword>
<keyword evidence="6" id="KW-0479">Metal-binding</keyword>
<dbReference type="SUPFAM" id="SSF143631">
    <property type="entry name" value="ApbE-like"/>
    <property type="match status" value="1"/>
</dbReference>
<reference evidence="12" key="1">
    <citation type="submission" date="2024-05" db="EMBL/GenBank/DDBJ databases">
        <authorList>
            <person name="Kim S."/>
            <person name="Heo J."/>
            <person name="Choi H."/>
            <person name="Choi Y."/>
            <person name="Kwon S.-W."/>
            <person name="Kim Y."/>
        </authorList>
    </citation>
    <scope>NUCLEOTIDE SEQUENCE</scope>
    <source>
        <strain evidence="12">KACC 23699</strain>
    </source>
</reference>
<feature type="compositionally biased region" description="Basic and acidic residues" evidence="11">
    <location>
        <begin position="323"/>
        <end position="333"/>
    </location>
</feature>
<keyword evidence="4" id="KW-0285">Flavoprotein</keyword>
<dbReference type="EMBL" id="CP157483">
    <property type="protein sequence ID" value="XBO44347.1"/>
    <property type="molecule type" value="Genomic_DNA"/>
</dbReference>
<dbReference type="GO" id="GO:0016740">
    <property type="term" value="F:transferase activity"/>
    <property type="evidence" value="ECO:0007669"/>
    <property type="project" value="UniProtKB-KW"/>
</dbReference>
<evidence type="ECO:0000256" key="11">
    <source>
        <dbReference type="SAM" id="MobiDB-lite"/>
    </source>
</evidence>
<comment type="catalytic activity">
    <reaction evidence="10">
        <text>L-threonyl-[protein] + FAD = FMN-L-threonyl-[protein] + AMP + H(+)</text>
        <dbReference type="Rhea" id="RHEA:36847"/>
        <dbReference type="Rhea" id="RHEA-COMP:11060"/>
        <dbReference type="Rhea" id="RHEA-COMP:11061"/>
        <dbReference type="ChEBI" id="CHEBI:15378"/>
        <dbReference type="ChEBI" id="CHEBI:30013"/>
        <dbReference type="ChEBI" id="CHEBI:57692"/>
        <dbReference type="ChEBI" id="CHEBI:74257"/>
        <dbReference type="ChEBI" id="CHEBI:456215"/>
        <dbReference type="EC" id="2.7.1.180"/>
    </reaction>
</comment>
<feature type="region of interest" description="Disordered" evidence="11">
    <location>
        <begin position="238"/>
        <end position="259"/>
    </location>
</feature>
<organism evidence="12">
    <name type="scientific">Pedococcus sp. KACC 23699</name>
    <dbReference type="NCBI Taxonomy" id="3149228"/>
    <lineage>
        <taxon>Bacteria</taxon>
        <taxon>Bacillati</taxon>
        <taxon>Actinomycetota</taxon>
        <taxon>Actinomycetes</taxon>
        <taxon>Micrococcales</taxon>
        <taxon>Intrasporangiaceae</taxon>
        <taxon>Pedococcus</taxon>
    </lineage>
</organism>
<name>A0AAU7JV93_9MICO</name>
<evidence type="ECO:0000256" key="3">
    <source>
        <dbReference type="ARBA" id="ARBA00016337"/>
    </source>
</evidence>
<dbReference type="PANTHER" id="PTHR30040:SF2">
    <property type="entry name" value="FAD:PROTEIN FMN TRANSFERASE"/>
    <property type="match status" value="1"/>
</dbReference>
<dbReference type="RefSeq" id="WP_406831834.1">
    <property type="nucleotide sequence ID" value="NZ_CP157483.1"/>
</dbReference>
<dbReference type="PANTHER" id="PTHR30040">
    <property type="entry name" value="THIAMINE BIOSYNTHESIS LIPOPROTEIN APBE"/>
    <property type="match status" value="1"/>
</dbReference>
<keyword evidence="7" id="KW-0274">FAD</keyword>
<dbReference type="AlphaFoldDB" id="A0AAU7JV93"/>
<proteinExistence type="predicted"/>
<keyword evidence="5 12" id="KW-0808">Transferase</keyword>
<accession>A0AAU7JV93</accession>
<evidence type="ECO:0000256" key="1">
    <source>
        <dbReference type="ARBA" id="ARBA00001946"/>
    </source>
</evidence>
<evidence type="ECO:0000256" key="10">
    <source>
        <dbReference type="ARBA" id="ARBA00048540"/>
    </source>
</evidence>
<evidence type="ECO:0000256" key="4">
    <source>
        <dbReference type="ARBA" id="ARBA00022630"/>
    </source>
</evidence>
<dbReference type="EC" id="2.7.1.180" evidence="2"/>
<dbReference type="Pfam" id="PF02424">
    <property type="entry name" value="ApbE"/>
    <property type="match status" value="1"/>
</dbReference>
<dbReference type="Gene3D" id="3.10.520.10">
    <property type="entry name" value="ApbE-like domains"/>
    <property type="match status" value="1"/>
</dbReference>
<dbReference type="InterPro" id="IPR003374">
    <property type="entry name" value="ApbE-like_sf"/>
</dbReference>
<evidence type="ECO:0000256" key="9">
    <source>
        <dbReference type="ARBA" id="ARBA00031306"/>
    </source>
</evidence>
<sequence length="333" mass="34533">MSAVDTRTAHVTQNVFTASASFDAIGTHHHLIVTRPETLGAAIAIARDHLTDLDAAVSRFRDDSEVSALARLRGSERVSTVVSPVFADSLAAALHAASLTDGLVDPTVGAAVIASGYDADLDEVRARGRRPHVLGSHRAAGVASVPGWRSIELDQGLRRVRVPAGTVLDLGASAKAHAADTIAMLLASRLEGGFLVNLGGDLAVSGDLPHDGWQVGVEGTRGEIRQVVASRGQALATSSTGRRTWTQHGQPRHHILDPRTGLTAPTVWEQVTCAGATALEANAASTAAVVLGAEAPAWLEARGIPARLDPAEGGPVVTTPGWPHEDTRGRSAA</sequence>
<feature type="compositionally biased region" description="Polar residues" evidence="11">
    <location>
        <begin position="238"/>
        <end position="249"/>
    </location>
</feature>
<evidence type="ECO:0000256" key="6">
    <source>
        <dbReference type="ARBA" id="ARBA00022723"/>
    </source>
</evidence>
<evidence type="ECO:0000256" key="8">
    <source>
        <dbReference type="ARBA" id="ARBA00022842"/>
    </source>
</evidence>
<protein>
    <recommendedName>
        <fullName evidence="3">FAD:protein FMN transferase</fullName>
        <ecNumber evidence="2">2.7.1.180</ecNumber>
    </recommendedName>
    <alternativeName>
        <fullName evidence="9">Flavin transferase</fullName>
    </alternativeName>
</protein>
<evidence type="ECO:0000313" key="12">
    <source>
        <dbReference type="EMBL" id="XBO44347.1"/>
    </source>
</evidence>
<feature type="region of interest" description="Disordered" evidence="11">
    <location>
        <begin position="310"/>
        <end position="333"/>
    </location>
</feature>
<evidence type="ECO:0000256" key="2">
    <source>
        <dbReference type="ARBA" id="ARBA00011955"/>
    </source>
</evidence>
<dbReference type="InterPro" id="IPR024932">
    <property type="entry name" value="ApbE"/>
</dbReference>
<comment type="cofactor">
    <cofactor evidence="1">
        <name>Mg(2+)</name>
        <dbReference type="ChEBI" id="CHEBI:18420"/>
    </cofactor>
</comment>
<gene>
    <name evidence="12" type="ORF">ABEG17_03170</name>
</gene>
<evidence type="ECO:0000256" key="7">
    <source>
        <dbReference type="ARBA" id="ARBA00022827"/>
    </source>
</evidence>
<dbReference type="GO" id="GO:0046872">
    <property type="term" value="F:metal ion binding"/>
    <property type="evidence" value="ECO:0007669"/>
    <property type="project" value="UniProtKB-KW"/>
</dbReference>